<organism evidence="7 8">
    <name type="scientific">SAR86 cluster bacterium</name>
    <dbReference type="NCBI Taxonomy" id="2030880"/>
    <lineage>
        <taxon>Bacteria</taxon>
        <taxon>Pseudomonadati</taxon>
        <taxon>Pseudomonadota</taxon>
        <taxon>Gammaproteobacteria</taxon>
        <taxon>SAR86 cluster</taxon>
    </lineage>
</organism>
<accession>A0A2A4MSK9</accession>
<comment type="caution">
    <text evidence="7">The sequence shown here is derived from an EMBL/GenBank/DDBJ whole genome shotgun (WGS) entry which is preliminary data.</text>
</comment>
<evidence type="ECO:0000313" key="7">
    <source>
        <dbReference type="EMBL" id="PCH63031.1"/>
    </source>
</evidence>
<proteinExistence type="predicted"/>
<dbReference type="Pfam" id="PF04138">
    <property type="entry name" value="GtrA_DPMS_TM"/>
    <property type="match status" value="1"/>
</dbReference>
<keyword evidence="3 5" id="KW-1133">Transmembrane helix</keyword>
<dbReference type="AlphaFoldDB" id="A0A2A4MSK9"/>
<comment type="subcellular location">
    <subcellularLocation>
        <location evidence="1">Membrane</location>
        <topology evidence="1">Multi-pass membrane protein</topology>
    </subcellularLocation>
</comment>
<keyword evidence="2 5" id="KW-0812">Transmembrane</keyword>
<feature type="domain" description="GtrA/DPMS transmembrane" evidence="6">
    <location>
        <begin position="6"/>
        <end position="128"/>
    </location>
</feature>
<keyword evidence="4 5" id="KW-0472">Membrane</keyword>
<feature type="transmembrane region" description="Helical" evidence="5">
    <location>
        <begin position="102"/>
        <end position="122"/>
    </location>
</feature>
<evidence type="ECO:0000256" key="3">
    <source>
        <dbReference type="ARBA" id="ARBA00022989"/>
    </source>
</evidence>
<name>A0A2A4MSK9_9GAMM</name>
<feature type="transmembrane region" description="Helical" evidence="5">
    <location>
        <begin position="73"/>
        <end position="90"/>
    </location>
</feature>
<evidence type="ECO:0000259" key="6">
    <source>
        <dbReference type="Pfam" id="PF04138"/>
    </source>
</evidence>
<evidence type="ECO:0000256" key="1">
    <source>
        <dbReference type="ARBA" id="ARBA00004141"/>
    </source>
</evidence>
<dbReference type="NCBIfam" id="NF037976">
    <property type="entry name" value="gtrA_1"/>
    <property type="match status" value="1"/>
</dbReference>
<dbReference type="GO" id="GO:0000271">
    <property type="term" value="P:polysaccharide biosynthetic process"/>
    <property type="evidence" value="ECO:0007669"/>
    <property type="project" value="InterPro"/>
</dbReference>
<sequence length="130" mass="14708">MPLAFKYAIFALLATIINLLSQELSLQFLNGDHDIVIAMMVGTFTGLVAKYSLDKQYIFAYTSKTQFDNSKKFVLYSLTGVFTTVLFWGFEFGFDSLFDSKTARYIGAIIGLALGYAIKYRLDSHYVFKS</sequence>
<evidence type="ECO:0000256" key="5">
    <source>
        <dbReference type="SAM" id="Phobius"/>
    </source>
</evidence>
<dbReference type="GO" id="GO:0016020">
    <property type="term" value="C:membrane"/>
    <property type="evidence" value="ECO:0007669"/>
    <property type="project" value="UniProtKB-SubCell"/>
</dbReference>
<evidence type="ECO:0000256" key="4">
    <source>
        <dbReference type="ARBA" id="ARBA00023136"/>
    </source>
</evidence>
<gene>
    <name evidence="7" type="ORF">COC19_01890</name>
</gene>
<evidence type="ECO:0000256" key="2">
    <source>
        <dbReference type="ARBA" id="ARBA00022692"/>
    </source>
</evidence>
<dbReference type="EMBL" id="NVQR01000028">
    <property type="protein sequence ID" value="PCH63031.1"/>
    <property type="molecule type" value="Genomic_DNA"/>
</dbReference>
<protein>
    <submittedName>
        <fullName evidence="7">Polysaccharide biosynthesis protein GtrA</fullName>
    </submittedName>
</protein>
<dbReference type="Proteomes" id="UP000218172">
    <property type="component" value="Unassembled WGS sequence"/>
</dbReference>
<evidence type="ECO:0000313" key="8">
    <source>
        <dbReference type="Proteomes" id="UP000218172"/>
    </source>
</evidence>
<feature type="transmembrane region" description="Helical" evidence="5">
    <location>
        <begin position="35"/>
        <end position="53"/>
    </location>
</feature>
<reference evidence="8" key="1">
    <citation type="submission" date="2017-08" db="EMBL/GenBank/DDBJ databases">
        <title>A dynamic microbial community with high functional redundancy inhabits the cold, oxic subseafloor aquifer.</title>
        <authorList>
            <person name="Tully B.J."/>
            <person name="Wheat C.G."/>
            <person name="Glazer B.T."/>
            <person name="Huber J.A."/>
        </authorList>
    </citation>
    <scope>NUCLEOTIDE SEQUENCE [LARGE SCALE GENOMIC DNA]</scope>
</reference>
<dbReference type="InterPro" id="IPR007267">
    <property type="entry name" value="GtrA_DPMS_TM"/>
</dbReference>